<reference evidence="15 16" key="1">
    <citation type="submission" date="2017-04" db="EMBL/GenBank/DDBJ databases">
        <title>Comparative genome analysis of Subtercola boreus.</title>
        <authorList>
            <person name="Cho Y.-J."/>
            <person name="Cho A."/>
            <person name="Kim O.-S."/>
            <person name="Lee J.-I."/>
        </authorList>
    </citation>
    <scope>NUCLEOTIDE SEQUENCE [LARGE SCALE GENOMIC DNA]</scope>
    <source>
        <strain evidence="15 16">K300</strain>
    </source>
</reference>
<evidence type="ECO:0000256" key="6">
    <source>
        <dbReference type="ARBA" id="ARBA00022692"/>
    </source>
</evidence>
<feature type="domain" description="Histidine kinase" evidence="13">
    <location>
        <begin position="134"/>
        <end position="350"/>
    </location>
</feature>
<feature type="compositionally biased region" description="Low complexity" evidence="11">
    <location>
        <begin position="386"/>
        <end position="396"/>
    </location>
</feature>
<organism evidence="15 16">
    <name type="scientific">Subtercola boreus</name>
    <dbReference type="NCBI Taxonomy" id="120213"/>
    <lineage>
        <taxon>Bacteria</taxon>
        <taxon>Bacillati</taxon>
        <taxon>Actinomycetota</taxon>
        <taxon>Actinomycetes</taxon>
        <taxon>Micrococcales</taxon>
        <taxon>Microbacteriaceae</taxon>
        <taxon>Subtercola</taxon>
    </lineage>
</organism>
<comment type="caution">
    <text evidence="15">The sequence shown here is derived from an EMBL/GenBank/DDBJ whole genome shotgun (WGS) entry which is preliminary data.</text>
</comment>
<dbReference type="SMART" id="SM00304">
    <property type="entry name" value="HAMP"/>
    <property type="match status" value="1"/>
</dbReference>
<evidence type="ECO:0000256" key="11">
    <source>
        <dbReference type="SAM" id="MobiDB-lite"/>
    </source>
</evidence>
<dbReference type="GO" id="GO:0005886">
    <property type="term" value="C:plasma membrane"/>
    <property type="evidence" value="ECO:0007669"/>
    <property type="project" value="UniProtKB-SubCell"/>
</dbReference>
<dbReference type="InterPro" id="IPR005467">
    <property type="entry name" value="His_kinase_dom"/>
</dbReference>
<dbReference type="InterPro" id="IPR050428">
    <property type="entry name" value="TCS_sensor_his_kinase"/>
</dbReference>
<evidence type="ECO:0000313" key="15">
    <source>
        <dbReference type="EMBL" id="RFA11309.1"/>
    </source>
</evidence>
<dbReference type="CDD" id="cd06225">
    <property type="entry name" value="HAMP"/>
    <property type="match status" value="1"/>
</dbReference>
<comment type="subcellular location">
    <subcellularLocation>
        <location evidence="2">Cell membrane</location>
    </subcellularLocation>
</comment>
<dbReference type="PROSITE" id="PS50885">
    <property type="entry name" value="HAMP"/>
    <property type="match status" value="1"/>
</dbReference>
<gene>
    <name evidence="15" type="ORF">B7R54_14870</name>
</gene>
<evidence type="ECO:0000259" key="14">
    <source>
        <dbReference type="PROSITE" id="PS50885"/>
    </source>
</evidence>
<accession>A0A3E0VNX1</accession>
<dbReference type="SMART" id="SM00387">
    <property type="entry name" value="HATPase_c"/>
    <property type="match status" value="1"/>
</dbReference>
<evidence type="ECO:0000256" key="7">
    <source>
        <dbReference type="ARBA" id="ARBA00022777"/>
    </source>
</evidence>
<proteinExistence type="predicted"/>
<keyword evidence="10 12" id="KW-0472">Membrane</keyword>
<feature type="compositionally biased region" description="Pro residues" evidence="11">
    <location>
        <begin position="374"/>
        <end position="385"/>
    </location>
</feature>
<keyword evidence="6 12" id="KW-0812">Transmembrane</keyword>
<feature type="domain" description="HAMP" evidence="14">
    <location>
        <begin position="66"/>
        <end position="119"/>
    </location>
</feature>
<comment type="catalytic activity">
    <reaction evidence="1">
        <text>ATP + protein L-histidine = ADP + protein N-phospho-L-histidine.</text>
        <dbReference type="EC" id="2.7.13.3"/>
    </reaction>
</comment>
<dbReference type="SUPFAM" id="SSF158472">
    <property type="entry name" value="HAMP domain-like"/>
    <property type="match status" value="1"/>
</dbReference>
<dbReference type="OrthoDB" id="9786919at2"/>
<dbReference type="SMART" id="SM00388">
    <property type="entry name" value="HisKA"/>
    <property type="match status" value="1"/>
</dbReference>
<protein>
    <recommendedName>
        <fullName evidence="3">histidine kinase</fullName>
        <ecNumber evidence="3">2.7.13.3</ecNumber>
    </recommendedName>
</protein>
<dbReference type="Pfam" id="PF00672">
    <property type="entry name" value="HAMP"/>
    <property type="match status" value="1"/>
</dbReference>
<evidence type="ECO:0000256" key="10">
    <source>
        <dbReference type="ARBA" id="ARBA00023136"/>
    </source>
</evidence>
<dbReference type="Pfam" id="PF00512">
    <property type="entry name" value="HisKA"/>
    <property type="match status" value="1"/>
</dbReference>
<dbReference type="EC" id="2.7.13.3" evidence="3"/>
<dbReference type="InterPro" id="IPR036890">
    <property type="entry name" value="HATPase_C_sf"/>
</dbReference>
<dbReference type="InterPro" id="IPR003660">
    <property type="entry name" value="HAMP_dom"/>
</dbReference>
<name>A0A3E0VNX1_9MICO</name>
<dbReference type="GO" id="GO:0000155">
    <property type="term" value="F:phosphorelay sensor kinase activity"/>
    <property type="evidence" value="ECO:0007669"/>
    <property type="project" value="InterPro"/>
</dbReference>
<dbReference type="AlphaFoldDB" id="A0A3E0VNX1"/>
<dbReference type="PROSITE" id="PS50109">
    <property type="entry name" value="HIS_KIN"/>
    <property type="match status" value="1"/>
</dbReference>
<feature type="transmembrane region" description="Helical" evidence="12">
    <location>
        <begin position="44"/>
        <end position="65"/>
    </location>
</feature>
<dbReference type="Pfam" id="PF02518">
    <property type="entry name" value="HATPase_c"/>
    <property type="match status" value="1"/>
</dbReference>
<dbReference type="Gene3D" id="3.30.565.10">
    <property type="entry name" value="Histidine kinase-like ATPase, C-terminal domain"/>
    <property type="match status" value="1"/>
</dbReference>
<evidence type="ECO:0000256" key="4">
    <source>
        <dbReference type="ARBA" id="ARBA00022553"/>
    </source>
</evidence>
<evidence type="ECO:0000256" key="5">
    <source>
        <dbReference type="ARBA" id="ARBA00022679"/>
    </source>
</evidence>
<keyword evidence="7" id="KW-0418">Kinase</keyword>
<evidence type="ECO:0000256" key="1">
    <source>
        <dbReference type="ARBA" id="ARBA00000085"/>
    </source>
</evidence>
<dbReference type="EMBL" id="NBWZ01000001">
    <property type="protein sequence ID" value="RFA11309.1"/>
    <property type="molecule type" value="Genomic_DNA"/>
</dbReference>
<evidence type="ECO:0000256" key="8">
    <source>
        <dbReference type="ARBA" id="ARBA00022989"/>
    </source>
</evidence>
<evidence type="ECO:0000259" key="13">
    <source>
        <dbReference type="PROSITE" id="PS50109"/>
    </source>
</evidence>
<keyword evidence="8 12" id="KW-1133">Transmembrane helix</keyword>
<dbReference type="InterPro" id="IPR004358">
    <property type="entry name" value="Sig_transdc_His_kin-like_C"/>
</dbReference>
<dbReference type="Gene3D" id="1.10.287.130">
    <property type="match status" value="1"/>
</dbReference>
<dbReference type="CDD" id="cd00082">
    <property type="entry name" value="HisKA"/>
    <property type="match status" value="1"/>
</dbReference>
<dbReference type="Gene3D" id="6.10.340.10">
    <property type="match status" value="1"/>
</dbReference>
<dbReference type="SUPFAM" id="SSF55874">
    <property type="entry name" value="ATPase domain of HSP90 chaperone/DNA topoisomerase II/histidine kinase"/>
    <property type="match status" value="1"/>
</dbReference>
<dbReference type="InterPro" id="IPR036097">
    <property type="entry name" value="HisK_dim/P_sf"/>
</dbReference>
<dbReference type="InterPro" id="IPR003594">
    <property type="entry name" value="HATPase_dom"/>
</dbReference>
<keyword evidence="16" id="KW-1185">Reference proteome</keyword>
<evidence type="ECO:0000313" key="16">
    <source>
        <dbReference type="Proteomes" id="UP000256486"/>
    </source>
</evidence>
<feature type="region of interest" description="Disordered" evidence="11">
    <location>
        <begin position="372"/>
        <end position="421"/>
    </location>
</feature>
<sequence length="421" mass="42763">MTASSILTSDAQIVTLESELSDGSTLTLTADASDVEQTVEQLRLILVGASAAFLLAAAAALVLVVRRSLSPLESMTALARDIARGDRGRRLRPTRPGTEIGRVADAFDEMLDGVEGAEGAARAAEARVRSFVSDAAHELRTPVAGMQAAADTLVRASVDRSERERLAAHVVREAARASRLIDDMLMMARVDQGLVLERMPIDLGALVEAEVERQRIRRPLLDLGASIPPTSVTVEADAERLSQVVANLVDNAARMTGGVGPVRITVSAGHGSARIWVTDQGPGVPAADRERIFDRLVRLDSARNASGGGAGLGLPIARGILRSHGGNLICADPVPGLGGAVFVCSLPLAAPGGGGADVAGSAVGGGLAVGRPAPGGPAPGLPAPGRPAAGGVDVAGSATGWPDVDRPAVGGPAQDGGTGSR</sequence>
<dbReference type="PRINTS" id="PR00344">
    <property type="entry name" value="BCTRLSENSOR"/>
</dbReference>
<dbReference type="PANTHER" id="PTHR45436:SF5">
    <property type="entry name" value="SENSOR HISTIDINE KINASE TRCS"/>
    <property type="match status" value="1"/>
</dbReference>
<dbReference type="CDD" id="cd00075">
    <property type="entry name" value="HATPase"/>
    <property type="match status" value="1"/>
</dbReference>
<dbReference type="Proteomes" id="UP000256486">
    <property type="component" value="Unassembled WGS sequence"/>
</dbReference>
<dbReference type="InterPro" id="IPR003661">
    <property type="entry name" value="HisK_dim/P_dom"/>
</dbReference>
<evidence type="ECO:0000256" key="2">
    <source>
        <dbReference type="ARBA" id="ARBA00004236"/>
    </source>
</evidence>
<dbReference type="PANTHER" id="PTHR45436">
    <property type="entry name" value="SENSOR HISTIDINE KINASE YKOH"/>
    <property type="match status" value="1"/>
</dbReference>
<keyword evidence="4" id="KW-0597">Phosphoprotein</keyword>
<evidence type="ECO:0000256" key="3">
    <source>
        <dbReference type="ARBA" id="ARBA00012438"/>
    </source>
</evidence>
<dbReference type="SUPFAM" id="SSF47384">
    <property type="entry name" value="Homodimeric domain of signal transducing histidine kinase"/>
    <property type="match status" value="1"/>
</dbReference>
<keyword evidence="5" id="KW-0808">Transferase</keyword>
<evidence type="ECO:0000256" key="9">
    <source>
        <dbReference type="ARBA" id="ARBA00023012"/>
    </source>
</evidence>
<evidence type="ECO:0000256" key="12">
    <source>
        <dbReference type="SAM" id="Phobius"/>
    </source>
</evidence>
<keyword evidence="9" id="KW-0902">Two-component regulatory system</keyword>